<dbReference type="SUPFAM" id="SSF57501">
    <property type="entry name" value="Cystine-knot cytokines"/>
    <property type="match status" value="1"/>
</dbReference>
<dbReference type="PANTHER" id="PTHR11848:SF309">
    <property type="entry name" value="INHIBIN BETA CHAIN"/>
    <property type="match status" value="1"/>
</dbReference>
<sequence length="370" mass="42242">MGVKRVIPFALFALFSALIEMSPISTDEDRRIFENNINDIEDLFFISDGEEQSLENNNLNNAFIEKVKARILNSLHLKEPPKSHPPVPPLQSFHENTNSWDNQDGLLLKESNHKNLKSEFLSSEIVPNTCYNQNGPECLRFQIHLPHYISKENKSLTELWLYKKEGITEYTITQIIDDPQQATFQKEIFKVFNQTESAGWTRLDLTALIDKISGNVLDLEVYSSSNIPIEFGKDKNPLLVIFTNSDEQNSRSKRSSVIDCDVESSQCCRKKIYVSFKDIGWDNWIVQPEGYNANACKGSCLNRLDLTEKHHTHVMLRFLTKAANNYPDIADTIHCSPKVYKPLSIIYTDEKGLKVITNLPDMSVSECACS</sequence>
<reference evidence="9" key="1">
    <citation type="submission" date="2020-08" db="EMBL/GenBank/DDBJ databases">
        <title>Multicomponent nature underlies the extraordinary mechanical properties of spider dragline silk.</title>
        <authorList>
            <person name="Kono N."/>
            <person name="Nakamura H."/>
            <person name="Mori M."/>
            <person name="Yoshida Y."/>
            <person name="Ohtoshi R."/>
            <person name="Malay A.D."/>
            <person name="Moran D.A.P."/>
            <person name="Tomita M."/>
            <person name="Numata K."/>
            <person name="Arakawa K."/>
        </authorList>
    </citation>
    <scope>NUCLEOTIDE SEQUENCE</scope>
</reference>
<evidence type="ECO:0000259" key="8">
    <source>
        <dbReference type="PROSITE" id="PS51362"/>
    </source>
</evidence>
<dbReference type="PROSITE" id="PS00250">
    <property type="entry name" value="TGF_BETA_1"/>
    <property type="match status" value="1"/>
</dbReference>
<proteinExistence type="inferred from homology"/>
<feature type="signal peptide" evidence="7">
    <location>
        <begin position="1"/>
        <end position="21"/>
    </location>
</feature>
<keyword evidence="7" id="KW-0732">Signal</keyword>
<comment type="similarity">
    <text evidence="2 6">Belongs to the TGF-beta family.</text>
</comment>
<dbReference type="InterPro" id="IPR029034">
    <property type="entry name" value="Cystine-knot_cytokine"/>
</dbReference>
<feature type="chain" id="PRO_5036461939" evidence="7">
    <location>
        <begin position="22"/>
        <end position="370"/>
    </location>
</feature>
<evidence type="ECO:0000256" key="5">
    <source>
        <dbReference type="ARBA" id="ARBA00023157"/>
    </source>
</evidence>
<evidence type="ECO:0000256" key="3">
    <source>
        <dbReference type="ARBA" id="ARBA00022525"/>
    </source>
</evidence>
<dbReference type="GO" id="GO:0005615">
    <property type="term" value="C:extracellular space"/>
    <property type="evidence" value="ECO:0007669"/>
    <property type="project" value="TreeGrafter"/>
</dbReference>
<name>A0A8X6TIA6_NEPPI</name>
<dbReference type="GO" id="GO:0005125">
    <property type="term" value="F:cytokine activity"/>
    <property type="evidence" value="ECO:0007669"/>
    <property type="project" value="TreeGrafter"/>
</dbReference>
<dbReference type="Proteomes" id="UP000887013">
    <property type="component" value="Unassembled WGS sequence"/>
</dbReference>
<evidence type="ECO:0000313" key="10">
    <source>
        <dbReference type="Proteomes" id="UP000887013"/>
    </source>
</evidence>
<dbReference type="Pfam" id="PF00019">
    <property type="entry name" value="TGF_beta"/>
    <property type="match status" value="1"/>
</dbReference>
<evidence type="ECO:0000256" key="2">
    <source>
        <dbReference type="ARBA" id="ARBA00006656"/>
    </source>
</evidence>
<dbReference type="InterPro" id="IPR015615">
    <property type="entry name" value="TGF-beta-rel"/>
</dbReference>
<comment type="subcellular location">
    <subcellularLocation>
        <location evidence="1">Secreted</location>
    </subcellularLocation>
</comment>
<dbReference type="SMART" id="SM00204">
    <property type="entry name" value="TGFB"/>
    <property type="match status" value="1"/>
</dbReference>
<keyword evidence="10" id="KW-1185">Reference proteome</keyword>
<gene>
    <name evidence="9" type="primary">Inhbe</name>
    <name evidence="9" type="ORF">NPIL_384431</name>
</gene>
<dbReference type="EMBL" id="BMAW01009239">
    <property type="protein sequence ID" value="GFT12831.1"/>
    <property type="molecule type" value="Genomic_DNA"/>
</dbReference>
<dbReference type="AlphaFoldDB" id="A0A8X6TIA6"/>
<dbReference type="GO" id="GO:0008083">
    <property type="term" value="F:growth factor activity"/>
    <property type="evidence" value="ECO:0007669"/>
    <property type="project" value="UniProtKB-KW"/>
</dbReference>
<keyword evidence="3" id="KW-0964">Secreted</keyword>
<evidence type="ECO:0000256" key="7">
    <source>
        <dbReference type="SAM" id="SignalP"/>
    </source>
</evidence>
<evidence type="ECO:0000256" key="1">
    <source>
        <dbReference type="ARBA" id="ARBA00004613"/>
    </source>
</evidence>
<dbReference type="InterPro" id="IPR017948">
    <property type="entry name" value="TGFb_CS"/>
</dbReference>
<dbReference type="OrthoDB" id="6413209at2759"/>
<evidence type="ECO:0000256" key="6">
    <source>
        <dbReference type="RuleBase" id="RU000354"/>
    </source>
</evidence>
<protein>
    <submittedName>
        <fullName evidence="9">Inhibin beta E chain</fullName>
    </submittedName>
</protein>
<dbReference type="InterPro" id="IPR001839">
    <property type="entry name" value="TGF-b_C"/>
</dbReference>
<organism evidence="9 10">
    <name type="scientific">Nephila pilipes</name>
    <name type="common">Giant wood spider</name>
    <name type="synonym">Nephila maculata</name>
    <dbReference type="NCBI Taxonomy" id="299642"/>
    <lineage>
        <taxon>Eukaryota</taxon>
        <taxon>Metazoa</taxon>
        <taxon>Ecdysozoa</taxon>
        <taxon>Arthropoda</taxon>
        <taxon>Chelicerata</taxon>
        <taxon>Arachnida</taxon>
        <taxon>Araneae</taxon>
        <taxon>Araneomorphae</taxon>
        <taxon>Entelegynae</taxon>
        <taxon>Araneoidea</taxon>
        <taxon>Nephilidae</taxon>
        <taxon>Nephila</taxon>
    </lineage>
</organism>
<dbReference type="PROSITE" id="PS51362">
    <property type="entry name" value="TGF_BETA_2"/>
    <property type="match status" value="1"/>
</dbReference>
<feature type="domain" description="TGF-beta family profile" evidence="8">
    <location>
        <begin position="251"/>
        <end position="370"/>
    </location>
</feature>
<dbReference type="Gene3D" id="2.10.90.10">
    <property type="entry name" value="Cystine-knot cytokines"/>
    <property type="match status" value="1"/>
</dbReference>
<dbReference type="PANTHER" id="PTHR11848">
    <property type="entry name" value="TGF-BETA FAMILY"/>
    <property type="match status" value="1"/>
</dbReference>
<keyword evidence="4 6" id="KW-0339">Growth factor</keyword>
<dbReference type="Gene3D" id="2.60.120.970">
    <property type="match status" value="1"/>
</dbReference>
<dbReference type="CDD" id="cd13752">
    <property type="entry name" value="TGF_beta_INHB"/>
    <property type="match status" value="1"/>
</dbReference>
<dbReference type="PRINTS" id="PR00669">
    <property type="entry name" value="INHIBINA"/>
</dbReference>
<evidence type="ECO:0000313" key="9">
    <source>
        <dbReference type="EMBL" id="GFT12831.1"/>
    </source>
</evidence>
<accession>A0A8X6TIA6</accession>
<comment type="caution">
    <text evidence="9">The sequence shown here is derived from an EMBL/GenBank/DDBJ whole genome shotgun (WGS) entry which is preliminary data.</text>
</comment>
<keyword evidence="5" id="KW-1015">Disulfide bond</keyword>
<evidence type="ECO:0000256" key="4">
    <source>
        <dbReference type="ARBA" id="ARBA00023030"/>
    </source>
</evidence>